<dbReference type="Gene3D" id="3.90.1750.20">
    <property type="entry name" value="Putative Large Serine Recombinase, Chain B, Domain 2"/>
    <property type="match status" value="1"/>
</dbReference>
<protein>
    <submittedName>
        <fullName evidence="3">Recombinase family protein</fullName>
    </submittedName>
</protein>
<feature type="domain" description="Resolvase/invertase-type recombinase catalytic" evidence="1">
    <location>
        <begin position="12"/>
        <end position="164"/>
    </location>
</feature>
<reference evidence="3 4" key="1">
    <citation type="submission" date="2022-10" db="EMBL/GenBank/DDBJ databases">
        <title>High-quality genome sequences of two octocoral-associated bacteria, Endozoicomonas euniceicola EF212 and Endozoicomonas gorgoniicola PS125.</title>
        <authorList>
            <person name="Chiou Y.-J."/>
            <person name="Chen Y.-H."/>
        </authorList>
    </citation>
    <scope>NUCLEOTIDE SEQUENCE [LARGE SCALE GENOMIC DNA]</scope>
    <source>
        <strain evidence="3 4">PS125</strain>
    </source>
</reference>
<feature type="domain" description="Recombinase" evidence="2">
    <location>
        <begin position="172"/>
        <end position="286"/>
    </location>
</feature>
<dbReference type="PANTHER" id="PTHR30461">
    <property type="entry name" value="DNA-INVERTASE FROM LAMBDOID PROPHAGE"/>
    <property type="match status" value="1"/>
</dbReference>
<evidence type="ECO:0000259" key="1">
    <source>
        <dbReference type="PROSITE" id="PS51736"/>
    </source>
</evidence>
<proteinExistence type="predicted"/>
<dbReference type="Pfam" id="PF07508">
    <property type="entry name" value="Recombinase"/>
    <property type="match status" value="1"/>
</dbReference>
<dbReference type="EMBL" id="JAPFCC010000001">
    <property type="protein sequence ID" value="MCW7551784.1"/>
    <property type="molecule type" value="Genomic_DNA"/>
</dbReference>
<dbReference type="CDD" id="cd03768">
    <property type="entry name" value="SR_ResInv"/>
    <property type="match status" value="1"/>
</dbReference>
<keyword evidence="4" id="KW-1185">Reference proteome</keyword>
<dbReference type="Gene3D" id="3.40.50.1390">
    <property type="entry name" value="Resolvase, N-terminal catalytic domain"/>
    <property type="match status" value="1"/>
</dbReference>
<evidence type="ECO:0000313" key="4">
    <source>
        <dbReference type="Proteomes" id="UP001209854"/>
    </source>
</evidence>
<dbReference type="Proteomes" id="UP001209854">
    <property type="component" value="Unassembled WGS sequence"/>
</dbReference>
<name>A0ABT3MQZ5_9GAMM</name>
<evidence type="ECO:0000259" key="2">
    <source>
        <dbReference type="PROSITE" id="PS51737"/>
    </source>
</evidence>
<organism evidence="3 4">
    <name type="scientific">Endozoicomonas gorgoniicola</name>
    <dbReference type="NCBI Taxonomy" id="1234144"/>
    <lineage>
        <taxon>Bacteria</taxon>
        <taxon>Pseudomonadati</taxon>
        <taxon>Pseudomonadota</taxon>
        <taxon>Gammaproteobacteria</taxon>
        <taxon>Oceanospirillales</taxon>
        <taxon>Endozoicomonadaceae</taxon>
        <taxon>Endozoicomonas</taxon>
    </lineage>
</organism>
<dbReference type="InterPro" id="IPR050639">
    <property type="entry name" value="SSR_resolvase"/>
</dbReference>
<dbReference type="PANTHER" id="PTHR30461:SF23">
    <property type="entry name" value="DNA RECOMBINASE-RELATED"/>
    <property type="match status" value="1"/>
</dbReference>
<dbReference type="InterPro" id="IPR038109">
    <property type="entry name" value="DNA_bind_recomb_sf"/>
</dbReference>
<dbReference type="RefSeq" id="WP_262566787.1">
    <property type="nucleotide sequence ID" value="NZ_JAPFCC010000001.1"/>
</dbReference>
<comment type="caution">
    <text evidence="3">The sequence shown here is derived from an EMBL/GenBank/DDBJ whole genome shotgun (WGS) entry which is preliminary data.</text>
</comment>
<dbReference type="InterPro" id="IPR036162">
    <property type="entry name" value="Resolvase-like_N_sf"/>
</dbReference>
<dbReference type="InterPro" id="IPR006119">
    <property type="entry name" value="Resolv_N"/>
</dbReference>
<evidence type="ECO:0000313" key="3">
    <source>
        <dbReference type="EMBL" id="MCW7551784.1"/>
    </source>
</evidence>
<dbReference type="PROSITE" id="PS51736">
    <property type="entry name" value="RECOMBINASES_3"/>
    <property type="match status" value="1"/>
</dbReference>
<dbReference type="InterPro" id="IPR011109">
    <property type="entry name" value="DNA_bind_recombinase_dom"/>
</dbReference>
<accession>A0ABT3MQZ5</accession>
<dbReference type="Pfam" id="PF00239">
    <property type="entry name" value="Resolvase"/>
    <property type="match status" value="1"/>
</dbReference>
<dbReference type="SMART" id="SM00857">
    <property type="entry name" value="Resolvase"/>
    <property type="match status" value="1"/>
</dbReference>
<dbReference type="SUPFAM" id="SSF53041">
    <property type="entry name" value="Resolvase-like"/>
    <property type="match status" value="1"/>
</dbReference>
<gene>
    <name evidence="3" type="ORF">NX722_03845</name>
</gene>
<sequence>MPTTKNTLVKKRCAIYTRKSSEEGLEQEFNSLHAQRDAAEAYIHSQKHEGWVLVPDDYNDGGFSGGNVERPALQRLLRDVQAGLVDIVVVYKVDRLSRSLADFAQLVDLFDKHNVSFVSVTQQFNTTSSMGRLTLNILLSFSQFEREVTSERIRDKFLLSKKKGMWMGGNPPLGYDVNERKLIINPAEAEIVKLIFKTFVKTRSIIATCEVVNEQGHKTKQIPLRDGGSRGGIEFAKNTIHRILKNRIYIGEIGNKGQWYPGEHKPIITMDLWAKAHGTFDVHASLRSRESRQRKNPSFLRGLLFGPDGHALTTSSIRRNGQQFRYYVSRTAQAKGYKNAPLPPLSATAVENLILEETRKRLTSPELLFKVWQQASEVDKTISEDIIRTALNDLASIWDELFAPEKRRLVELLIKRIELDLNQVTIYYQPDGINAVTQELQGAT</sequence>
<dbReference type="PROSITE" id="PS51737">
    <property type="entry name" value="RECOMBINASE_DNA_BIND"/>
    <property type="match status" value="1"/>
</dbReference>